<dbReference type="EMBL" id="JAAXLA010000074">
    <property type="protein sequence ID" value="NMI01120.1"/>
    <property type="molecule type" value="Genomic_DNA"/>
</dbReference>
<dbReference type="CDD" id="cd00531">
    <property type="entry name" value="NTF2_like"/>
    <property type="match status" value="1"/>
</dbReference>
<dbReference type="Gene3D" id="3.10.450.50">
    <property type="match status" value="1"/>
</dbReference>
<organism evidence="2 3">
    <name type="scientific">Pseudonocardia acidicola</name>
    <dbReference type="NCBI Taxonomy" id="2724939"/>
    <lineage>
        <taxon>Bacteria</taxon>
        <taxon>Bacillati</taxon>
        <taxon>Actinomycetota</taxon>
        <taxon>Actinomycetes</taxon>
        <taxon>Pseudonocardiales</taxon>
        <taxon>Pseudonocardiaceae</taxon>
        <taxon>Pseudonocardia</taxon>
    </lineage>
</organism>
<evidence type="ECO:0000313" key="3">
    <source>
        <dbReference type="Proteomes" id="UP000820669"/>
    </source>
</evidence>
<dbReference type="Pfam" id="PF13577">
    <property type="entry name" value="SnoaL_4"/>
    <property type="match status" value="1"/>
</dbReference>
<gene>
    <name evidence="2" type="ORF">HF526_28030</name>
</gene>
<protein>
    <submittedName>
        <fullName evidence="2">Nuclear transport factor 2 family protein</fullName>
    </submittedName>
</protein>
<evidence type="ECO:0000259" key="1">
    <source>
        <dbReference type="Pfam" id="PF13577"/>
    </source>
</evidence>
<name>A0ABX1SLH1_9PSEU</name>
<dbReference type="RefSeq" id="WP_169384580.1">
    <property type="nucleotide sequence ID" value="NZ_JAAXLA010000074.1"/>
</dbReference>
<dbReference type="Proteomes" id="UP000820669">
    <property type="component" value="Unassembled WGS sequence"/>
</dbReference>
<dbReference type="InterPro" id="IPR032710">
    <property type="entry name" value="NTF2-like_dom_sf"/>
</dbReference>
<dbReference type="SUPFAM" id="SSF54427">
    <property type="entry name" value="NTF2-like"/>
    <property type="match status" value="1"/>
</dbReference>
<feature type="domain" description="SnoaL-like" evidence="1">
    <location>
        <begin position="11"/>
        <end position="131"/>
    </location>
</feature>
<comment type="caution">
    <text evidence="2">The sequence shown here is derived from an EMBL/GenBank/DDBJ whole genome shotgun (WGS) entry which is preliminary data.</text>
</comment>
<reference evidence="2 3" key="1">
    <citation type="submission" date="2020-04" db="EMBL/GenBank/DDBJ databases">
        <authorList>
            <person name="Klaysubun C."/>
            <person name="Duangmal K."/>
            <person name="Lipun K."/>
        </authorList>
    </citation>
    <scope>NUCLEOTIDE SEQUENCE [LARGE SCALE GENOMIC DNA]</scope>
    <source>
        <strain evidence="2 3">K10HN5</strain>
    </source>
</reference>
<keyword evidence="3" id="KW-1185">Reference proteome</keyword>
<proteinExistence type="predicted"/>
<evidence type="ECO:0000313" key="2">
    <source>
        <dbReference type="EMBL" id="NMI01120.1"/>
    </source>
</evidence>
<dbReference type="InterPro" id="IPR037401">
    <property type="entry name" value="SnoaL-like"/>
</dbReference>
<sequence length="155" mass="16565">MTLSDTLDAVARLELHELYARYTHAFDEGRSGELAQLFTADGEFVRPGAEPVRGRAALAELVTAAAARGTGNRHLVSSMVVEAGGRPGTARGTAYVQVVGIGEDAVRLVAIGRYDDEFAREDGRWAFRSRRFTSFTGSTLAGAILASNWTAPPPP</sequence>
<accession>A0ABX1SLH1</accession>